<organism evidence="1 2">
    <name type="scientific">Pistacia atlantica</name>
    <dbReference type="NCBI Taxonomy" id="434234"/>
    <lineage>
        <taxon>Eukaryota</taxon>
        <taxon>Viridiplantae</taxon>
        <taxon>Streptophyta</taxon>
        <taxon>Embryophyta</taxon>
        <taxon>Tracheophyta</taxon>
        <taxon>Spermatophyta</taxon>
        <taxon>Magnoliopsida</taxon>
        <taxon>eudicotyledons</taxon>
        <taxon>Gunneridae</taxon>
        <taxon>Pentapetalae</taxon>
        <taxon>rosids</taxon>
        <taxon>malvids</taxon>
        <taxon>Sapindales</taxon>
        <taxon>Anacardiaceae</taxon>
        <taxon>Pistacia</taxon>
    </lineage>
</organism>
<proteinExistence type="predicted"/>
<evidence type="ECO:0000313" key="1">
    <source>
        <dbReference type="EMBL" id="KAJ0080386.1"/>
    </source>
</evidence>
<reference evidence="2" key="1">
    <citation type="journal article" date="2023" name="G3 (Bethesda)">
        <title>Genome assembly and association tests identify interacting loci associated with vigor, precocity, and sex in interspecific pistachio rootstocks.</title>
        <authorList>
            <person name="Palmer W."/>
            <person name="Jacygrad E."/>
            <person name="Sagayaradj S."/>
            <person name="Cavanaugh K."/>
            <person name="Han R."/>
            <person name="Bertier L."/>
            <person name="Beede B."/>
            <person name="Kafkas S."/>
            <person name="Golino D."/>
            <person name="Preece J."/>
            <person name="Michelmore R."/>
        </authorList>
    </citation>
    <scope>NUCLEOTIDE SEQUENCE [LARGE SCALE GENOMIC DNA]</scope>
</reference>
<dbReference type="Proteomes" id="UP001164250">
    <property type="component" value="Chromosome 13"/>
</dbReference>
<keyword evidence="2" id="KW-1185">Reference proteome</keyword>
<dbReference type="EMBL" id="CM047909">
    <property type="protein sequence ID" value="KAJ0080386.1"/>
    <property type="molecule type" value="Genomic_DNA"/>
</dbReference>
<comment type="caution">
    <text evidence="1">The sequence shown here is derived from an EMBL/GenBank/DDBJ whole genome shotgun (WGS) entry which is preliminary data.</text>
</comment>
<name>A0ACC1A3I5_9ROSI</name>
<accession>A0ACC1A3I5</accession>
<evidence type="ECO:0000313" key="2">
    <source>
        <dbReference type="Proteomes" id="UP001164250"/>
    </source>
</evidence>
<protein>
    <submittedName>
        <fullName evidence="1">Uncharacterized protein</fullName>
    </submittedName>
</protein>
<gene>
    <name evidence="1" type="ORF">Patl1_23235</name>
</gene>
<sequence>MGLKPSSLSKLDPGDHILSNRAGILYYHHGIYVGDGMVIHLMPAEKKDESVFCVQTVAKTLDRPKV</sequence>